<sequence length="247" mass="28694">MNGFGAEGMKRAAAMLAPDHSPHPWHVRLGGYRVDIPISETIPQVLADGWTEVMQTAIEVWADPEGHFQPDLEFIDLHDDEMIEKRIAGYQVGYDKEWVRREVGGHWHDFREHKYQEKERYIFADMPLYLKRAIVSRWDALHYEYMFDHTEARYDKDFGYYWRIEVDGVVARVKMWDGADKGVCPDKQFAEDWERAGIPGGLYGYVGRLITGEVADLWRFVEGVEPPDLRVNKGQIESRSGRNQATS</sequence>
<dbReference type="EMBL" id="LAZR01041507">
    <property type="protein sequence ID" value="KKL11812.1"/>
    <property type="molecule type" value="Genomic_DNA"/>
</dbReference>
<proteinExistence type="predicted"/>
<comment type="caution">
    <text evidence="1">The sequence shown here is derived from an EMBL/GenBank/DDBJ whole genome shotgun (WGS) entry which is preliminary data.</text>
</comment>
<reference evidence="1" key="1">
    <citation type="journal article" date="2015" name="Nature">
        <title>Complex archaea that bridge the gap between prokaryotes and eukaryotes.</title>
        <authorList>
            <person name="Spang A."/>
            <person name="Saw J.H."/>
            <person name="Jorgensen S.L."/>
            <person name="Zaremba-Niedzwiedzka K."/>
            <person name="Martijn J."/>
            <person name="Lind A.E."/>
            <person name="van Eijk R."/>
            <person name="Schleper C."/>
            <person name="Guy L."/>
            <person name="Ettema T.J."/>
        </authorList>
    </citation>
    <scope>NUCLEOTIDE SEQUENCE</scope>
</reference>
<accession>A0A0F9BD98</accession>
<evidence type="ECO:0000313" key="1">
    <source>
        <dbReference type="EMBL" id="KKL11812.1"/>
    </source>
</evidence>
<dbReference type="AlphaFoldDB" id="A0A0F9BD98"/>
<name>A0A0F9BD98_9ZZZZ</name>
<protein>
    <submittedName>
        <fullName evidence="1">Uncharacterized protein</fullName>
    </submittedName>
</protein>
<organism evidence="1">
    <name type="scientific">marine sediment metagenome</name>
    <dbReference type="NCBI Taxonomy" id="412755"/>
    <lineage>
        <taxon>unclassified sequences</taxon>
        <taxon>metagenomes</taxon>
        <taxon>ecological metagenomes</taxon>
    </lineage>
</organism>
<gene>
    <name evidence="1" type="ORF">LCGC14_2542040</name>
</gene>